<name>A0AAV9P1R0_9PEZI</name>
<dbReference type="EMBL" id="JAVRRT010000017">
    <property type="protein sequence ID" value="KAK5165260.1"/>
    <property type="molecule type" value="Genomic_DNA"/>
</dbReference>
<dbReference type="Gene3D" id="3.40.980.10">
    <property type="entry name" value="MoaB/Mog-like domain"/>
    <property type="match status" value="1"/>
</dbReference>
<evidence type="ECO:0000256" key="2">
    <source>
        <dbReference type="ARBA" id="ARBA00023150"/>
    </source>
</evidence>
<sequence>MSEPPKLRASIIVISETASNDPSTDKCIPGLRETFESEASGRFDTSDTVIVPDDVLEIQRAITERTDGEQYANLVITSGGTGFARKDVTPEAVTPLIQKHAPGLV</sequence>
<comment type="caution">
    <text evidence="4">The sequence shown here is derived from an EMBL/GenBank/DDBJ whole genome shotgun (WGS) entry which is preliminary data.</text>
</comment>
<keyword evidence="5" id="KW-1185">Reference proteome</keyword>
<gene>
    <name evidence="4" type="ORF">LTR77_009358</name>
</gene>
<dbReference type="PANTHER" id="PTHR43764">
    <property type="entry name" value="MOLYBDENUM COFACTOR BIOSYNTHESIS"/>
    <property type="match status" value="1"/>
</dbReference>
<dbReference type="InterPro" id="IPR001453">
    <property type="entry name" value="MoaB/Mog_dom"/>
</dbReference>
<proteinExistence type="predicted"/>
<dbReference type="SUPFAM" id="SSF53218">
    <property type="entry name" value="Molybdenum cofactor biosynthesis proteins"/>
    <property type="match status" value="1"/>
</dbReference>
<accession>A0AAV9P1R0</accession>
<dbReference type="InterPro" id="IPR036425">
    <property type="entry name" value="MoaB/Mog-like_dom_sf"/>
</dbReference>
<dbReference type="GeneID" id="89930690"/>
<dbReference type="InterPro" id="IPR051920">
    <property type="entry name" value="MPT_Adenylyltrnsfr/MoaC-Rel"/>
</dbReference>
<comment type="pathway">
    <text evidence="1">Cofactor biosynthesis; molybdopterin biosynthesis.</text>
</comment>
<dbReference type="AlphaFoldDB" id="A0AAV9P1R0"/>
<reference evidence="4 5" key="1">
    <citation type="submission" date="2023-08" db="EMBL/GenBank/DDBJ databases">
        <title>Black Yeasts Isolated from many extreme environments.</title>
        <authorList>
            <person name="Coleine C."/>
            <person name="Stajich J.E."/>
            <person name="Selbmann L."/>
        </authorList>
    </citation>
    <scope>NUCLEOTIDE SEQUENCE [LARGE SCALE GENOMIC DNA]</scope>
    <source>
        <strain evidence="4 5">CCFEE 5935</strain>
    </source>
</reference>
<dbReference type="PANTHER" id="PTHR43764:SF1">
    <property type="entry name" value="MOLYBDOPTERIN MOLYBDOTRANSFERASE"/>
    <property type="match status" value="1"/>
</dbReference>
<dbReference type="RefSeq" id="XP_064655403.1">
    <property type="nucleotide sequence ID" value="XM_064806586.1"/>
</dbReference>
<keyword evidence="2" id="KW-0501">Molybdenum cofactor biosynthesis</keyword>
<evidence type="ECO:0000259" key="3">
    <source>
        <dbReference type="Pfam" id="PF00994"/>
    </source>
</evidence>
<evidence type="ECO:0000256" key="1">
    <source>
        <dbReference type="ARBA" id="ARBA00005046"/>
    </source>
</evidence>
<feature type="domain" description="MoaB/Mog" evidence="3">
    <location>
        <begin position="11"/>
        <end position="103"/>
    </location>
</feature>
<dbReference type="GO" id="GO:0006777">
    <property type="term" value="P:Mo-molybdopterin cofactor biosynthetic process"/>
    <property type="evidence" value="ECO:0007669"/>
    <property type="project" value="UniProtKB-KW"/>
</dbReference>
<evidence type="ECO:0000313" key="5">
    <source>
        <dbReference type="Proteomes" id="UP001337655"/>
    </source>
</evidence>
<evidence type="ECO:0000313" key="4">
    <source>
        <dbReference type="EMBL" id="KAK5165260.1"/>
    </source>
</evidence>
<dbReference type="Pfam" id="PF00994">
    <property type="entry name" value="MoCF_biosynth"/>
    <property type="match status" value="1"/>
</dbReference>
<organism evidence="4 5">
    <name type="scientific">Saxophila tyrrhenica</name>
    <dbReference type="NCBI Taxonomy" id="1690608"/>
    <lineage>
        <taxon>Eukaryota</taxon>
        <taxon>Fungi</taxon>
        <taxon>Dikarya</taxon>
        <taxon>Ascomycota</taxon>
        <taxon>Pezizomycotina</taxon>
        <taxon>Dothideomycetes</taxon>
        <taxon>Dothideomycetidae</taxon>
        <taxon>Mycosphaerellales</taxon>
        <taxon>Extremaceae</taxon>
        <taxon>Saxophila</taxon>
    </lineage>
</organism>
<dbReference type="Proteomes" id="UP001337655">
    <property type="component" value="Unassembled WGS sequence"/>
</dbReference>
<protein>
    <recommendedName>
        <fullName evidence="3">MoaB/Mog domain-containing protein</fullName>
    </recommendedName>
</protein>